<dbReference type="EC" id="3.1.4.-" evidence="3"/>
<dbReference type="STRING" id="78410.A0A0P7AU47"/>
<dbReference type="CDD" id="cd00077">
    <property type="entry name" value="HDc"/>
    <property type="match status" value="1"/>
</dbReference>
<feature type="region of interest" description="Disordered" evidence="4">
    <location>
        <begin position="89"/>
        <end position="112"/>
    </location>
</feature>
<gene>
    <name evidence="6" type="ORF">AK830_g9716</name>
</gene>
<evidence type="ECO:0000313" key="7">
    <source>
        <dbReference type="Proteomes" id="UP000050424"/>
    </source>
</evidence>
<accession>A0A0P7AU47</accession>
<dbReference type="OrthoDB" id="546632at2759"/>
<keyword evidence="1 3" id="KW-0479">Metal-binding</keyword>
<feature type="compositionally biased region" description="Polar residues" evidence="4">
    <location>
        <begin position="886"/>
        <end position="895"/>
    </location>
</feature>
<dbReference type="PROSITE" id="PS00126">
    <property type="entry name" value="PDEASE_I_1"/>
    <property type="match status" value="1"/>
</dbReference>
<dbReference type="Gene3D" id="1.10.1300.10">
    <property type="entry name" value="3'5'-cyclic nucleotide phosphodiesterase, catalytic domain"/>
    <property type="match status" value="1"/>
</dbReference>
<keyword evidence="7" id="KW-1185">Reference proteome</keyword>
<dbReference type="InterPro" id="IPR002073">
    <property type="entry name" value="PDEase_catalytic_dom"/>
</dbReference>
<dbReference type="InterPro" id="IPR023174">
    <property type="entry name" value="PDEase_CS"/>
</dbReference>
<comment type="cofactor">
    <cofactor evidence="3">
        <name>a divalent metal cation</name>
        <dbReference type="ChEBI" id="CHEBI:60240"/>
    </cofactor>
    <text evidence="3">Binds 2 divalent metal cations per subunit. Site 1 may preferentially bind zinc ions, while site 2 has a preference for magnesium and/or manganese ions.</text>
</comment>
<dbReference type="GO" id="GO:0007165">
    <property type="term" value="P:signal transduction"/>
    <property type="evidence" value="ECO:0007669"/>
    <property type="project" value="InterPro"/>
</dbReference>
<organism evidence="6 7">
    <name type="scientific">Neonectria ditissima</name>
    <dbReference type="NCBI Taxonomy" id="78410"/>
    <lineage>
        <taxon>Eukaryota</taxon>
        <taxon>Fungi</taxon>
        <taxon>Dikarya</taxon>
        <taxon>Ascomycota</taxon>
        <taxon>Pezizomycotina</taxon>
        <taxon>Sordariomycetes</taxon>
        <taxon>Hypocreomycetidae</taxon>
        <taxon>Hypocreales</taxon>
        <taxon>Nectriaceae</taxon>
        <taxon>Neonectria</taxon>
    </lineage>
</organism>
<comment type="caution">
    <text evidence="6">The sequence shown here is derived from an EMBL/GenBank/DDBJ whole genome shotgun (WGS) entry which is preliminary data.</text>
</comment>
<feature type="region of interest" description="Disordered" evidence="4">
    <location>
        <begin position="653"/>
        <end position="895"/>
    </location>
</feature>
<reference evidence="6 7" key="1">
    <citation type="submission" date="2015-09" db="EMBL/GenBank/DDBJ databases">
        <title>Draft genome of a European isolate of the apple canker pathogen Neonectria ditissima.</title>
        <authorList>
            <person name="Gomez-Cortecero A."/>
            <person name="Harrison R.J."/>
            <person name="Armitage A.D."/>
        </authorList>
    </citation>
    <scope>NUCLEOTIDE SEQUENCE [LARGE SCALE GENOMIC DNA]</scope>
    <source>
        <strain evidence="6 7">R09/05</strain>
    </source>
</reference>
<dbReference type="Pfam" id="PF00233">
    <property type="entry name" value="PDEase_I"/>
    <property type="match status" value="1"/>
</dbReference>
<dbReference type="PANTHER" id="PTHR11347">
    <property type="entry name" value="CYCLIC NUCLEOTIDE PHOSPHODIESTERASE"/>
    <property type="match status" value="1"/>
</dbReference>
<dbReference type="SMART" id="SM00471">
    <property type="entry name" value="HDc"/>
    <property type="match status" value="1"/>
</dbReference>
<dbReference type="GO" id="GO:0046872">
    <property type="term" value="F:metal ion binding"/>
    <property type="evidence" value="ECO:0007669"/>
    <property type="project" value="UniProtKB-KW"/>
</dbReference>
<evidence type="ECO:0000313" key="6">
    <source>
        <dbReference type="EMBL" id="KPM36842.1"/>
    </source>
</evidence>
<feature type="compositionally biased region" description="Low complexity" evidence="4">
    <location>
        <begin position="755"/>
        <end position="768"/>
    </location>
</feature>
<dbReference type="Proteomes" id="UP000050424">
    <property type="component" value="Unassembled WGS sequence"/>
</dbReference>
<comment type="similarity">
    <text evidence="3">Belongs to the cyclic nucleotide phosphodiesterase family.</text>
</comment>
<protein>
    <recommendedName>
        <fullName evidence="3">Phosphodiesterase</fullName>
        <ecNumber evidence="3">3.1.4.-</ecNumber>
    </recommendedName>
</protein>
<keyword evidence="2 3" id="KW-0378">Hydrolase</keyword>
<feature type="compositionally biased region" description="Polar residues" evidence="4">
    <location>
        <begin position="770"/>
        <end position="797"/>
    </location>
</feature>
<dbReference type="SUPFAM" id="SSF109604">
    <property type="entry name" value="HD-domain/PDEase-like"/>
    <property type="match status" value="1"/>
</dbReference>
<name>A0A0P7AU47_9HYPO</name>
<evidence type="ECO:0000259" key="5">
    <source>
        <dbReference type="PROSITE" id="PS51845"/>
    </source>
</evidence>
<dbReference type="InterPro" id="IPR036971">
    <property type="entry name" value="PDEase_catalytic_dom_sf"/>
</dbReference>
<evidence type="ECO:0000256" key="3">
    <source>
        <dbReference type="RuleBase" id="RU363067"/>
    </source>
</evidence>
<dbReference type="PROSITE" id="PS51845">
    <property type="entry name" value="PDEASE_I_2"/>
    <property type="match status" value="1"/>
</dbReference>
<dbReference type="GO" id="GO:0004114">
    <property type="term" value="F:3',5'-cyclic-nucleotide phosphodiesterase activity"/>
    <property type="evidence" value="ECO:0007669"/>
    <property type="project" value="InterPro"/>
</dbReference>
<feature type="compositionally biased region" description="Gly residues" evidence="4">
    <location>
        <begin position="838"/>
        <end position="855"/>
    </location>
</feature>
<dbReference type="InterPro" id="IPR003607">
    <property type="entry name" value="HD/PDEase_dom"/>
</dbReference>
<dbReference type="AlphaFoldDB" id="A0A0P7AU47"/>
<evidence type="ECO:0000256" key="1">
    <source>
        <dbReference type="ARBA" id="ARBA00022723"/>
    </source>
</evidence>
<sequence length="895" mass="97741">MERAACHVIYVHRDVCEDGLIYAISNNTKSDPQGWESGDSRQAIQPLLDAFGDVHVCATGAACLSKLFELQEGSMLDLKPTIVLLDTPHDERVPESQNRPMSPSSSCESDEGAVDIHTPDEALYGLDLLQKIITEAQLRGMSKLVVPVPMISSSETGSMSTTEQMTDGAVEPFTTPLGSLASNRRLIRRCLDLGAVDIIISPLSSKCITSLEICAYRAHREAAREQQAMLEIRQGRKRSWVGVNDEKPFAYLREAMVSSLMKGICRLSSSEDQINKAHIAVSSERQVAIAAAVGSWSFCAHSFGDDELLVAALAMFKHALAMPELEKWRIPADHLVSFLVACRAAYNNFVPYHNFRHVVDVLQATFNFLVHIGSLPPYPANTAVDSIPEKSAVASLVTPFEALTLLITAIGHDVGHPGVNNGFLVTLNAPLAQLYNDQSVLESFHCAAYSQILRRHWPSAFEDTKMRRLMISSILATDMGLHFDYMKKLGDLQERLQENNSTDGWNGRQLEENRTLACSLLIKCADISNVARNHEIALQWTYILSEEFSRQASMESELGIQSSLMAPPKQDVTSLSKGQLGFMNLFATPLFQGVADIMPAMKYTVDELERNKSCFEQKLQEDKAKFSKEDPVRRRLLKEGTFSPRTMSFAVPAEEVSKESSLSDMDRASDTTPLGNGMPPMPRVDGHDESPMDSEPTTDSSHTLDTFGGFKQMNGSTSTFDAVRELANSDPFHSRNREDSYPDGKSMPSGKQRSSETTEGSVSGTCSGDWASQATSATTGKMPMSPSTRGTSIVSGESTEHPFGIPTINVSSPSLKDTPEMTYHDSSVADDETRSIGSTGGSTGGSAGESIGGSIGKAEGKSLRKKTSRFRMKDFPFFRRHKGSGSPCSATDSTG</sequence>
<dbReference type="EMBL" id="LKCW01000188">
    <property type="protein sequence ID" value="KPM36842.1"/>
    <property type="molecule type" value="Genomic_DNA"/>
</dbReference>
<feature type="compositionally biased region" description="Polar residues" evidence="4">
    <location>
        <begin position="695"/>
        <end position="704"/>
    </location>
</feature>
<evidence type="ECO:0000256" key="4">
    <source>
        <dbReference type="SAM" id="MobiDB-lite"/>
    </source>
</evidence>
<feature type="compositionally biased region" description="Basic and acidic residues" evidence="4">
    <location>
        <begin position="732"/>
        <end position="742"/>
    </location>
</feature>
<feature type="domain" description="PDEase" evidence="5">
    <location>
        <begin position="269"/>
        <end position="622"/>
    </location>
</feature>
<feature type="compositionally biased region" description="Polar residues" evidence="4">
    <location>
        <begin position="95"/>
        <end position="107"/>
    </location>
</feature>
<proteinExistence type="inferred from homology"/>
<evidence type="ECO:0000256" key="2">
    <source>
        <dbReference type="ARBA" id="ARBA00022801"/>
    </source>
</evidence>